<keyword evidence="5 7" id="KW-1133">Transmembrane helix</keyword>
<comment type="similarity">
    <text evidence="7">Belongs to the binding-protein-dependent transport system permease family.</text>
</comment>
<comment type="caution">
    <text evidence="9">The sequence shown here is derived from an EMBL/GenBank/DDBJ whole genome shotgun (WGS) entry which is preliminary data.</text>
</comment>
<feature type="transmembrane region" description="Helical" evidence="7">
    <location>
        <begin position="12"/>
        <end position="32"/>
    </location>
</feature>
<feature type="transmembrane region" description="Helical" evidence="7">
    <location>
        <begin position="257"/>
        <end position="276"/>
    </location>
</feature>
<organism evidence="9 10">
    <name type="scientific">Clostridium oryzae</name>
    <dbReference type="NCBI Taxonomy" id="1450648"/>
    <lineage>
        <taxon>Bacteria</taxon>
        <taxon>Bacillati</taxon>
        <taxon>Bacillota</taxon>
        <taxon>Clostridia</taxon>
        <taxon>Eubacteriales</taxon>
        <taxon>Clostridiaceae</taxon>
        <taxon>Clostridium</taxon>
    </lineage>
</organism>
<evidence type="ECO:0000256" key="2">
    <source>
        <dbReference type="ARBA" id="ARBA00022448"/>
    </source>
</evidence>
<feature type="domain" description="ABC transmembrane type-1" evidence="8">
    <location>
        <begin position="76"/>
        <end position="274"/>
    </location>
</feature>
<keyword evidence="10" id="KW-1185">Reference proteome</keyword>
<keyword evidence="6 7" id="KW-0472">Membrane</keyword>
<dbReference type="STRING" id="1450648.CLORY_41480"/>
<dbReference type="PANTHER" id="PTHR43744">
    <property type="entry name" value="ABC TRANSPORTER PERMEASE PROTEIN MG189-RELATED-RELATED"/>
    <property type="match status" value="1"/>
</dbReference>
<protein>
    <submittedName>
        <fullName evidence="9">L-arabinose transport system permease protein AraQ</fullName>
    </submittedName>
</protein>
<dbReference type="InterPro" id="IPR035906">
    <property type="entry name" value="MetI-like_sf"/>
</dbReference>
<reference evidence="9 10" key="1">
    <citation type="submission" date="2017-03" db="EMBL/GenBank/DDBJ databases">
        <title>Genome sequence of Clostridium oryzae DSM 28571.</title>
        <authorList>
            <person name="Poehlein A."/>
            <person name="Daniel R."/>
        </authorList>
    </citation>
    <scope>NUCLEOTIDE SEQUENCE [LARGE SCALE GENOMIC DNA]</scope>
    <source>
        <strain evidence="9 10">DSM 28571</strain>
    </source>
</reference>
<evidence type="ECO:0000256" key="1">
    <source>
        <dbReference type="ARBA" id="ARBA00004651"/>
    </source>
</evidence>
<dbReference type="Proteomes" id="UP000190080">
    <property type="component" value="Unassembled WGS sequence"/>
</dbReference>
<feature type="transmembrane region" description="Helical" evidence="7">
    <location>
        <begin position="143"/>
        <end position="163"/>
    </location>
</feature>
<dbReference type="PANTHER" id="PTHR43744:SF9">
    <property type="entry name" value="POLYGALACTURONAN_RHAMNOGALACTURONAN TRANSPORT SYSTEM PERMEASE PROTEIN YTCP"/>
    <property type="match status" value="1"/>
</dbReference>
<keyword evidence="2 7" id="KW-0813">Transport</keyword>
<accession>A0A1V4IBK5</accession>
<keyword evidence="4 7" id="KW-0812">Transmembrane</keyword>
<dbReference type="EMBL" id="MZGV01000087">
    <property type="protein sequence ID" value="OPJ57371.1"/>
    <property type="molecule type" value="Genomic_DNA"/>
</dbReference>
<dbReference type="SUPFAM" id="SSF161098">
    <property type="entry name" value="MetI-like"/>
    <property type="match status" value="1"/>
</dbReference>
<dbReference type="Gene3D" id="1.10.3720.10">
    <property type="entry name" value="MetI-like"/>
    <property type="match status" value="1"/>
</dbReference>
<dbReference type="RefSeq" id="WP_242954472.1">
    <property type="nucleotide sequence ID" value="NZ_MZGV01000087.1"/>
</dbReference>
<evidence type="ECO:0000313" key="9">
    <source>
        <dbReference type="EMBL" id="OPJ57371.1"/>
    </source>
</evidence>
<evidence type="ECO:0000259" key="8">
    <source>
        <dbReference type="PROSITE" id="PS50928"/>
    </source>
</evidence>
<evidence type="ECO:0000256" key="6">
    <source>
        <dbReference type="ARBA" id="ARBA00023136"/>
    </source>
</evidence>
<dbReference type="GO" id="GO:0005886">
    <property type="term" value="C:plasma membrane"/>
    <property type="evidence" value="ECO:0007669"/>
    <property type="project" value="UniProtKB-SubCell"/>
</dbReference>
<dbReference type="PROSITE" id="PS50928">
    <property type="entry name" value="ABC_TM1"/>
    <property type="match status" value="1"/>
</dbReference>
<evidence type="ECO:0000313" key="10">
    <source>
        <dbReference type="Proteomes" id="UP000190080"/>
    </source>
</evidence>
<evidence type="ECO:0000256" key="7">
    <source>
        <dbReference type="RuleBase" id="RU363032"/>
    </source>
</evidence>
<dbReference type="GO" id="GO:0055085">
    <property type="term" value="P:transmembrane transport"/>
    <property type="evidence" value="ECO:0007669"/>
    <property type="project" value="InterPro"/>
</dbReference>
<evidence type="ECO:0000256" key="5">
    <source>
        <dbReference type="ARBA" id="ARBA00022989"/>
    </source>
</evidence>
<keyword evidence="3" id="KW-1003">Cell membrane</keyword>
<evidence type="ECO:0000256" key="3">
    <source>
        <dbReference type="ARBA" id="ARBA00022475"/>
    </source>
</evidence>
<gene>
    <name evidence="9" type="primary">araQ_23</name>
    <name evidence="9" type="ORF">CLORY_41480</name>
</gene>
<feature type="transmembrane region" description="Helical" evidence="7">
    <location>
        <begin position="184"/>
        <end position="206"/>
    </location>
</feature>
<dbReference type="CDD" id="cd06261">
    <property type="entry name" value="TM_PBP2"/>
    <property type="match status" value="1"/>
</dbReference>
<dbReference type="AlphaFoldDB" id="A0A1V4IBK5"/>
<feature type="transmembrane region" description="Helical" evidence="7">
    <location>
        <begin position="80"/>
        <end position="100"/>
    </location>
</feature>
<proteinExistence type="inferred from homology"/>
<evidence type="ECO:0000256" key="4">
    <source>
        <dbReference type="ARBA" id="ARBA00022692"/>
    </source>
</evidence>
<dbReference type="InterPro" id="IPR000515">
    <property type="entry name" value="MetI-like"/>
</dbReference>
<dbReference type="Pfam" id="PF00528">
    <property type="entry name" value="BPD_transp_1"/>
    <property type="match status" value="1"/>
</dbReference>
<comment type="subcellular location">
    <subcellularLocation>
        <location evidence="1 7">Cell membrane</location>
        <topology evidence="1 7">Multi-pass membrane protein</topology>
    </subcellularLocation>
</comment>
<name>A0A1V4IBK5_9CLOT</name>
<sequence length="291" mass="33079">MRIKESFGERVFNIGNIIIMLLIVAVTLYPFWYVTVASFSDGAQYMKHTRLLFKPIGFSLAAYKATFANSMLGRGYLNTLFILIVGTFLNIVMTSLGAYFLSRKNVMWKKPIMFGIVFTMYFSGGLIPFYLTVKQLHLDNTLWSLIIPNLVNTFNLIIMRTAFMAIPDSLEESAKLDGASHFTILTRLIIPLCAPTIAVMVLYYGVGYWNSWFNASIFLRDRGKFPLQLILREILLQNTNADSNNTLIDQESISETIKYALIIVSTVPVLFVYPFLQKYFVKGVMVGALKE</sequence>
<feature type="transmembrane region" description="Helical" evidence="7">
    <location>
        <begin position="112"/>
        <end position="131"/>
    </location>
</feature>